<dbReference type="GO" id="GO:0008017">
    <property type="term" value="F:microtubule binding"/>
    <property type="evidence" value="ECO:0007669"/>
    <property type="project" value="InterPro"/>
</dbReference>
<dbReference type="SMART" id="SM00129">
    <property type="entry name" value="KISc"/>
    <property type="match status" value="1"/>
</dbReference>
<proteinExistence type="inferred from homology"/>
<dbReference type="InterPro" id="IPR001752">
    <property type="entry name" value="Kinesin_motor_dom"/>
</dbReference>
<reference evidence="9" key="1">
    <citation type="submission" date="2020-11" db="EMBL/GenBank/DDBJ databases">
        <authorList>
            <person name="Tran Van P."/>
        </authorList>
    </citation>
    <scope>NUCLEOTIDE SEQUENCE</scope>
</reference>
<keyword evidence="4" id="KW-0963">Cytoplasm</keyword>
<evidence type="ECO:0000256" key="2">
    <source>
        <dbReference type="ARBA" id="ARBA00022741"/>
    </source>
</evidence>
<feature type="region of interest" description="Disordered" evidence="7">
    <location>
        <begin position="574"/>
        <end position="692"/>
    </location>
</feature>
<feature type="compositionally biased region" description="Polar residues" evidence="7">
    <location>
        <begin position="638"/>
        <end position="650"/>
    </location>
</feature>
<dbReference type="Gene3D" id="3.40.850.10">
    <property type="entry name" value="Kinesin motor domain"/>
    <property type="match status" value="1"/>
</dbReference>
<dbReference type="GO" id="GO:0051231">
    <property type="term" value="P:spindle elongation"/>
    <property type="evidence" value="ECO:0007669"/>
    <property type="project" value="TreeGrafter"/>
</dbReference>
<evidence type="ECO:0000256" key="3">
    <source>
        <dbReference type="ARBA" id="ARBA00022840"/>
    </source>
</evidence>
<sequence>MTAGSAFVRKAKSFVALDLSRSDEAALWHRTLDSTGSPDTLSNYDESDDGGADNVNVVVRVRPMNQRELANSEETCVQFPGEGQLWMDGYGKDPRPKPFTFNVVFEPDATQEDLIEHSGITRLIEMALDGYSCTVFCYGQTGSGKTHTLTGSPGLKKDFYSEDHGLMYRSFVYLFKCLDQTKEEGVTYSVRASYLEIYNEQVLSLSLELARFNSGQVKDLLNPNPSQRSLAVRWSKRQKRGFYVENLFTVECAELDDLIAVLEEGIANRHISGHAMNEYSSRSHAMLTVHVTREEKENDEGVYISKHGKINFVDLAGSEKTKETHCVGQKLVEANNINKSLLVLGTCISALSDPKKRDGHIPFRDSKLTKLLADSLGGNGVTLMAKSLLTLRYAASAKKIKTKPIVIMDPRDKLILVLKREVTSLQKENNYLKSQLGLSDTDKVEIDKEWLESNKQEGEADKSTKGGERPINNKRRKSLLTAESLSKMPLPEVATMVSGLIEENDTLRSENLELYSMRDQLIRDHEMVCKENELLLRKYEAAEQAIAATERPQSQPKINGLLNGMSLSQESLADSFRVPQQRPKKSGARFSRSRRGSPKNKTLPDNVSKELDRRRIGKSNEEPDLKARRSATKRDQLGATSPTSTKSAETPGTRAPSRLSLELPATVIDLPKTPQAEKPKRLNWLRRKKSPK</sequence>
<dbReference type="GO" id="GO:0005524">
    <property type="term" value="F:ATP binding"/>
    <property type="evidence" value="ECO:0007669"/>
    <property type="project" value="UniProtKB-UniRule"/>
</dbReference>
<dbReference type="PROSITE" id="PS50067">
    <property type="entry name" value="KINESIN_MOTOR_2"/>
    <property type="match status" value="1"/>
</dbReference>
<evidence type="ECO:0000256" key="5">
    <source>
        <dbReference type="PROSITE-ProRule" id="PRU00283"/>
    </source>
</evidence>
<evidence type="ECO:0000256" key="4">
    <source>
        <dbReference type="ARBA" id="ARBA00023212"/>
    </source>
</evidence>
<dbReference type="PROSITE" id="PS00411">
    <property type="entry name" value="KINESIN_MOTOR_1"/>
    <property type="match status" value="1"/>
</dbReference>
<feature type="compositionally biased region" description="Basic and acidic residues" evidence="7">
    <location>
        <begin position="451"/>
        <end position="468"/>
    </location>
</feature>
<evidence type="ECO:0000313" key="10">
    <source>
        <dbReference type="Proteomes" id="UP000678499"/>
    </source>
</evidence>
<accession>A0A7R9BDF4</accession>
<dbReference type="GO" id="GO:0005874">
    <property type="term" value="C:microtubule"/>
    <property type="evidence" value="ECO:0007669"/>
    <property type="project" value="UniProtKB-KW"/>
</dbReference>
<dbReference type="GO" id="GO:0005875">
    <property type="term" value="C:microtubule associated complex"/>
    <property type="evidence" value="ECO:0007669"/>
    <property type="project" value="TreeGrafter"/>
</dbReference>
<dbReference type="GO" id="GO:0003777">
    <property type="term" value="F:microtubule motor activity"/>
    <property type="evidence" value="ECO:0007669"/>
    <property type="project" value="InterPro"/>
</dbReference>
<gene>
    <name evidence="9" type="ORF">NMOB1V02_LOCUS1092</name>
</gene>
<dbReference type="InterPro" id="IPR027640">
    <property type="entry name" value="Kinesin-like_fam"/>
</dbReference>
<keyword evidence="5 6" id="KW-0505">Motor protein</keyword>
<dbReference type="Proteomes" id="UP000678499">
    <property type="component" value="Unassembled WGS sequence"/>
</dbReference>
<keyword evidence="3 5" id="KW-0067">ATP-binding</keyword>
<dbReference type="InterPro" id="IPR019821">
    <property type="entry name" value="Kinesin_motor_CS"/>
</dbReference>
<comment type="similarity">
    <text evidence="5 6">Belongs to the TRAFAC class myosin-kinesin ATPase superfamily. Kinesin family.</text>
</comment>
<evidence type="ECO:0000256" key="6">
    <source>
        <dbReference type="RuleBase" id="RU000394"/>
    </source>
</evidence>
<feature type="domain" description="Kinesin motor" evidence="8">
    <location>
        <begin position="54"/>
        <end position="384"/>
    </location>
</feature>
<evidence type="ECO:0000259" key="8">
    <source>
        <dbReference type="PROSITE" id="PS50067"/>
    </source>
</evidence>
<keyword evidence="6" id="KW-0493">Microtubule</keyword>
<evidence type="ECO:0000256" key="7">
    <source>
        <dbReference type="SAM" id="MobiDB-lite"/>
    </source>
</evidence>
<protein>
    <recommendedName>
        <fullName evidence="6">Kinesin-like protein</fullName>
    </recommendedName>
</protein>
<keyword evidence="2 5" id="KW-0547">Nucleotide-binding</keyword>
<feature type="region of interest" description="Disordered" evidence="7">
    <location>
        <begin position="451"/>
        <end position="484"/>
    </location>
</feature>
<feature type="compositionally biased region" description="Basic residues" evidence="7">
    <location>
        <begin position="681"/>
        <end position="692"/>
    </location>
</feature>
<evidence type="ECO:0000256" key="1">
    <source>
        <dbReference type="ARBA" id="ARBA00004245"/>
    </source>
</evidence>
<dbReference type="FunFam" id="3.40.850.10:FF:000080">
    <property type="entry name" value="Kinesin-like protein"/>
    <property type="match status" value="1"/>
</dbReference>
<feature type="compositionally biased region" description="Basic and acidic residues" evidence="7">
    <location>
        <begin position="607"/>
        <end position="636"/>
    </location>
</feature>
<feature type="compositionally biased region" description="Basic residues" evidence="7">
    <location>
        <begin position="582"/>
        <end position="598"/>
    </location>
</feature>
<dbReference type="EMBL" id="CAJPEX010000106">
    <property type="protein sequence ID" value="CAG0913345.1"/>
    <property type="molecule type" value="Genomic_DNA"/>
</dbReference>
<keyword evidence="10" id="KW-1185">Reference proteome</keyword>
<dbReference type="SUPFAM" id="SSF52540">
    <property type="entry name" value="P-loop containing nucleoside triphosphate hydrolases"/>
    <property type="match status" value="1"/>
</dbReference>
<dbReference type="InterPro" id="IPR027417">
    <property type="entry name" value="P-loop_NTPase"/>
</dbReference>
<evidence type="ECO:0000313" key="9">
    <source>
        <dbReference type="EMBL" id="CAD7273193.1"/>
    </source>
</evidence>
<feature type="binding site" evidence="5">
    <location>
        <begin position="139"/>
        <end position="146"/>
    </location>
    <ligand>
        <name>ATP</name>
        <dbReference type="ChEBI" id="CHEBI:30616"/>
    </ligand>
</feature>
<dbReference type="Pfam" id="PF00225">
    <property type="entry name" value="Kinesin"/>
    <property type="match status" value="1"/>
</dbReference>
<dbReference type="CDD" id="cd00106">
    <property type="entry name" value="KISc"/>
    <property type="match status" value="1"/>
</dbReference>
<dbReference type="PANTHER" id="PTHR47969">
    <property type="entry name" value="CHROMOSOME-ASSOCIATED KINESIN KIF4A-RELATED"/>
    <property type="match status" value="1"/>
</dbReference>
<dbReference type="PRINTS" id="PR00380">
    <property type="entry name" value="KINESINHEAVY"/>
</dbReference>
<dbReference type="GO" id="GO:0007052">
    <property type="term" value="P:mitotic spindle organization"/>
    <property type="evidence" value="ECO:0007669"/>
    <property type="project" value="TreeGrafter"/>
</dbReference>
<dbReference type="EMBL" id="OA882143">
    <property type="protein sequence ID" value="CAD7273193.1"/>
    <property type="molecule type" value="Genomic_DNA"/>
</dbReference>
<organism evidence="9">
    <name type="scientific">Notodromas monacha</name>
    <dbReference type="NCBI Taxonomy" id="399045"/>
    <lineage>
        <taxon>Eukaryota</taxon>
        <taxon>Metazoa</taxon>
        <taxon>Ecdysozoa</taxon>
        <taxon>Arthropoda</taxon>
        <taxon>Crustacea</taxon>
        <taxon>Oligostraca</taxon>
        <taxon>Ostracoda</taxon>
        <taxon>Podocopa</taxon>
        <taxon>Podocopida</taxon>
        <taxon>Cypridocopina</taxon>
        <taxon>Cypridoidea</taxon>
        <taxon>Cyprididae</taxon>
        <taxon>Notodromas</taxon>
    </lineage>
</organism>
<keyword evidence="4" id="KW-0206">Cytoskeleton</keyword>
<comment type="subcellular location">
    <subcellularLocation>
        <location evidence="1">Cytoplasm</location>
        <location evidence="1">Cytoskeleton</location>
    </subcellularLocation>
</comment>
<dbReference type="GO" id="GO:0007018">
    <property type="term" value="P:microtubule-based movement"/>
    <property type="evidence" value="ECO:0007669"/>
    <property type="project" value="InterPro"/>
</dbReference>
<dbReference type="PANTHER" id="PTHR47969:SF33">
    <property type="entry name" value="KINESIN-LIKE PROTEIN"/>
    <property type="match status" value="1"/>
</dbReference>
<name>A0A7R9BDF4_9CRUS</name>
<dbReference type="AlphaFoldDB" id="A0A7R9BDF4"/>
<dbReference type="OrthoDB" id="3176171at2759"/>
<dbReference type="InterPro" id="IPR036961">
    <property type="entry name" value="Kinesin_motor_dom_sf"/>
</dbReference>